<feature type="non-terminal residue" evidence="2">
    <location>
        <position position="1"/>
    </location>
</feature>
<reference evidence="2 3" key="1">
    <citation type="journal article" date="2014" name="Nat. Genet.">
        <title>Genome and transcriptome of the porcine whipworm Trichuris suis.</title>
        <authorList>
            <person name="Jex A.R."/>
            <person name="Nejsum P."/>
            <person name="Schwarz E.M."/>
            <person name="Hu L."/>
            <person name="Young N.D."/>
            <person name="Hall R.S."/>
            <person name="Korhonen P.K."/>
            <person name="Liao S."/>
            <person name="Thamsborg S."/>
            <person name="Xia J."/>
            <person name="Xu P."/>
            <person name="Wang S."/>
            <person name="Scheerlinck J.P."/>
            <person name="Hofmann A."/>
            <person name="Sternberg P.W."/>
            <person name="Wang J."/>
            <person name="Gasser R.B."/>
        </authorList>
    </citation>
    <scope>NUCLEOTIDE SEQUENCE [LARGE SCALE GENOMIC DNA]</scope>
    <source>
        <strain evidence="2">DCEP-RM93M</strain>
    </source>
</reference>
<feature type="region of interest" description="Disordered" evidence="1">
    <location>
        <begin position="77"/>
        <end position="101"/>
    </location>
</feature>
<dbReference type="AlphaFoldDB" id="A0A085LIW0"/>
<name>A0A085LIW0_9BILA</name>
<sequence length="130" mass="14877">AINEKLHSRIQVACRQDGEGNQQFTGGQEVWRDAEDGDRLEESGRGTEEDTKEEMCKALRHCPLAGTRELFGRMGTTTATEQPHYQKNGRERSGDEVGPFQPTRILRLYRNDWMAQPFHEEQGSSHETED</sequence>
<proteinExistence type="predicted"/>
<dbReference type="Proteomes" id="UP000030764">
    <property type="component" value="Unassembled WGS sequence"/>
</dbReference>
<keyword evidence="3" id="KW-1185">Reference proteome</keyword>
<feature type="region of interest" description="Disordered" evidence="1">
    <location>
        <begin position="16"/>
        <end position="54"/>
    </location>
</feature>
<feature type="non-terminal residue" evidence="2">
    <location>
        <position position="130"/>
    </location>
</feature>
<organism evidence="2 3">
    <name type="scientific">Trichuris suis</name>
    <name type="common">pig whipworm</name>
    <dbReference type="NCBI Taxonomy" id="68888"/>
    <lineage>
        <taxon>Eukaryota</taxon>
        <taxon>Metazoa</taxon>
        <taxon>Ecdysozoa</taxon>
        <taxon>Nematoda</taxon>
        <taxon>Enoplea</taxon>
        <taxon>Dorylaimia</taxon>
        <taxon>Trichinellida</taxon>
        <taxon>Trichuridae</taxon>
        <taxon>Trichuris</taxon>
    </lineage>
</organism>
<gene>
    <name evidence="2" type="ORF">M513_14217</name>
</gene>
<dbReference type="EMBL" id="KL364149">
    <property type="protein sequence ID" value="KFD44906.1"/>
    <property type="molecule type" value="Genomic_DNA"/>
</dbReference>
<evidence type="ECO:0000313" key="2">
    <source>
        <dbReference type="EMBL" id="KFD44906.1"/>
    </source>
</evidence>
<evidence type="ECO:0000313" key="3">
    <source>
        <dbReference type="Proteomes" id="UP000030764"/>
    </source>
</evidence>
<protein>
    <submittedName>
        <fullName evidence="2">Uncharacterized protein</fullName>
    </submittedName>
</protein>
<evidence type="ECO:0000256" key="1">
    <source>
        <dbReference type="SAM" id="MobiDB-lite"/>
    </source>
</evidence>
<accession>A0A085LIW0</accession>
<feature type="compositionally biased region" description="Basic and acidic residues" evidence="1">
    <location>
        <begin position="40"/>
        <end position="54"/>
    </location>
</feature>